<feature type="region of interest" description="Disordered" evidence="4">
    <location>
        <begin position="112"/>
        <end position="144"/>
    </location>
</feature>
<dbReference type="PANTHER" id="PTHR24418">
    <property type="entry name" value="TYROSINE-PROTEIN KINASE"/>
    <property type="match status" value="1"/>
</dbReference>
<evidence type="ECO:0000259" key="6">
    <source>
        <dbReference type="PROSITE" id="PS50011"/>
    </source>
</evidence>
<dbReference type="GO" id="GO:0005524">
    <property type="term" value="F:ATP binding"/>
    <property type="evidence" value="ECO:0007669"/>
    <property type="project" value="UniProtKB-UniRule"/>
</dbReference>
<feature type="domain" description="Protein kinase" evidence="6">
    <location>
        <begin position="674"/>
        <end position="777"/>
    </location>
</feature>
<keyword evidence="2 3" id="KW-0067">ATP-binding</keyword>
<keyword evidence="5" id="KW-0472">Membrane</keyword>
<name>A0A7R9JYQ0_TIMGE</name>
<evidence type="ECO:0000256" key="5">
    <source>
        <dbReference type="SAM" id="Phobius"/>
    </source>
</evidence>
<dbReference type="PROSITE" id="PS00107">
    <property type="entry name" value="PROTEIN_KINASE_ATP"/>
    <property type="match status" value="1"/>
</dbReference>
<feature type="compositionally biased region" description="Basic and acidic residues" evidence="4">
    <location>
        <begin position="1"/>
        <end position="91"/>
    </location>
</feature>
<reference evidence="7" key="1">
    <citation type="submission" date="2020-11" db="EMBL/GenBank/DDBJ databases">
        <authorList>
            <person name="Tran Van P."/>
        </authorList>
    </citation>
    <scope>NUCLEOTIDE SEQUENCE</scope>
</reference>
<protein>
    <recommendedName>
        <fullName evidence="6">Protein kinase domain-containing protein</fullName>
    </recommendedName>
</protein>
<feature type="region of interest" description="Disordered" evidence="4">
    <location>
        <begin position="1"/>
        <end position="97"/>
    </location>
</feature>
<dbReference type="GO" id="GO:0002009">
    <property type="term" value="P:morphogenesis of an epithelium"/>
    <property type="evidence" value="ECO:0007669"/>
    <property type="project" value="UniProtKB-ARBA"/>
</dbReference>
<dbReference type="PROSITE" id="PS50011">
    <property type="entry name" value="PROTEIN_KINASE_DOM"/>
    <property type="match status" value="1"/>
</dbReference>
<keyword evidence="5" id="KW-1133">Transmembrane helix</keyword>
<dbReference type="InterPro" id="IPR000719">
    <property type="entry name" value="Prot_kinase_dom"/>
</dbReference>
<dbReference type="InterPro" id="IPR017441">
    <property type="entry name" value="Protein_kinase_ATP_BS"/>
</dbReference>
<evidence type="ECO:0000313" key="7">
    <source>
        <dbReference type="EMBL" id="CAD7591863.1"/>
    </source>
</evidence>
<evidence type="ECO:0000256" key="3">
    <source>
        <dbReference type="PROSITE-ProRule" id="PRU10141"/>
    </source>
</evidence>
<dbReference type="SUPFAM" id="SSF56112">
    <property type="entry name" value="Protein kinase-like (PK-like)"/>
    <property type="match status" value="1"/>
</dbReference>
<dbReference type="GO" id="GO:0004713">
    <property type="term" value="F:protein tyrosine kinase activity"/>
    <property type="evidence" value="ECO:0007669"/>
    <property type="project" value="InterPro"/>
</dbReference>
<sequence length="777" mass="86917">MDSRKPSPDLLIDSRKPSPDLIDSRKPSPDLLMEPRKPSPDLLMKPKEPSPDLIDSRKPSPDLMMDSRKPSPDLIDSRKPSPDLMDSRKPSPDPLLKRPLVLASFPCELCTPATPTWPGREKGARASNDPGSAPVKHTPRPGRRGEMRFLSASQVASPLHASSEEKVTRVIKVTKILLFELPAHRNNANSSNVKLPITHDAMHEPPDCFYRDTKDKVEPYRARMLVMLGGCRVIRRSTCITSRWSITSYHFHFTKYESFSVMSQDSSVRCHKTAPYKAALADRPTAFEKWPLSSLCVSTGLQFLHPSYRASSRANLLVNVACMGNWRVDLRERNSYTLLQTLYTSVLASVVLTDSSQLTSDGFEKLPDQIMVTGQRCVTARYLCPQVFSPLSTSESLVNVDLGRRVNVALGQHFLRLPLCFFNPLPLSATPAPLFSRSVTSLLGRRTHSLRSRPWEQSRGDMWWLGVYNMQVLLGVVTSQATHCRLLALASAVVLSDALQTLTTHFYIVRLQPVAIVGPYQDTGGGWILPAKPQPLHLVHQHNNTNNIMDNNKLSPTFAQRRAEVKLNAMPASISHLSFYSSSLTLPPALVSFLVSLAIFSPIYFISTILLGFLVTRQYHCTHIIVFPVQHYEQDADGLCTQLVKSLPKKGKQDFCVDTKAFEKAGWVIPENELELRESIGKGEFGDVMLGILRGEKVAVKMLKDTSEAAQKFLAEATLMTSLTHTNLVQLLGLVFNSKKKHLYLVTEYMSKGSLVDYLRSRGRLHVTKKDQINFAL</sequence>
<organism evidence="7">
    <name type="scientific">Timema genevievae</name>
    <name type="common">Walking stick</name>
    <dbReference type="NCBI Taxonomy" id="629358"/>
    <lineage>
        <taxon>Eukaryota</taxon>
        <taxon>Metazoa</taxon>
        <taxon>Ecdysozoa</taxon>
        <taxon>Arthropoda</taxon>
        <taxon>Hexapoda</taxon>
        <taxon>Insecta</taxon>
        <taxon>Pterygota</taxon>
        <taxon>Neoptera</taxon>
        <taxon>Polyneoptera</taxon>
        <taxon>Phasmatodea</taxon>
        <taxon>Timematodea</taxon>
        <taxon>Timematoidea</taxon>
        <taxon>Timematidae</taxon>
        <taxon>Timema</taxon>
    </lineage>
</organism>
<dbReference type="EMBL" id="OE840663">
    <property type="protein sequence ID" value="CAD7591863.1"/>
    <property type="molecule type" value="Genomic_DNA"/>
</dbReference>
<accession>A0A7R9JYQ0</accession>
<feature type="binding site" evidence="3">
    <location>
        <position position="701"/>
    </location>
    <ligand>
        <name>ATP</name>
        <dbReference type="ChEBI" id="CHEBI:30616"/>
    </ligand>
</feature>
<evidence type="ECO:0000256" key="4">
    <source>
        <dbReference type="SAM" id="MobiDB-lite"/>
    </source>
</evidence>
<dbReference type="InterPro" id="IPR020635">
    <property type="entry name" value="Tyr_kinase_cat_dom"/>
</dbReference>
<gene>
    <name evidence="7" type="ORF">TGEB3V08_LOCUS4729</name>
</gene>
<evidence type="ECO:0000256" key="1">
    <source>
        <dbReference type="ARBA" id="ARBA00022741"/>
    </source>
</evidence>
<feature type="transmembrane region" description="Helical" evidence="5">
    <location>
        <begin position="590"/>
        <end position="615"/>
    </location>
</feature>
<dbReference type="InterPro" id="IPR050198">
    <property type="entry name" value="Non-receptor_tyrosine_kinases"/>
</dbReference>
<keyword evidence="5" id="KW-0812">Transmembrane</keyword>
<dbReference type="InterPro" id="IPR011009">
    <property type="entry name" value="Kinase-like_dom_sf"/>
</dbReference>
<dbReference type="InterPro" id="IPR001245">
    <property type="entry name" value="Ser-Thr/Tyr_kinase_cat_dom"/>
</dbReference>
<keyword evidence="1 3" id="KW-0547">Nucleotide-binding</keyword>
<evidence type="ECO:0000256" key="2">
    <source>
        <dbReference type="ARBA" id="ARBA00022840"/>
    </source>
</evidence>
<dbReference type="SMART" id="SM00219">
    <property type="entry name" value="TyrKc"/>
    <property type="match status" value="1"/>
</dbReference>
<proteinExistence type="predicted"/>
<dbReference type="Pfam" id="PF07714">
    <property type="entry name" value="PK_Tyr_Ser-Thr"/>
    <property type="match status" value="1"/>
</dbReference>
<dbReference type="AlphaFoldDB" id="A0A7R9JYQ0"/>
<dbReference type="Gene3D" id="3.30.200.20">
    <property type="entry name" value="Phosphorylase Kinase, domain 1"/>
    <property type="match status" value="1"/>
</dbReference>